<dbReference type="EMBL" id="JAXOJX010000029">
    <property type="protein sequence ID" value="MDZ5458400.1"/>
    <property type="molecule type" value="Genomic_DNA"/>
</dbReference>
<comment type="similarity">
    <text evidence="1">Belongs to the LysR transcriptional regulatory family.</text>
</comment>
<evidence type="ECO:0000313" key="7">
    <source>
        <dbReference type="Proteomes" id="UP001293718"/>
    </source>
</evidence>
<feature type="domain" description="HTH lysR-type" evidence="5">
    <location>
        <begin position="13"/>
        <end position="70"/>
    </location>
</feature>
<dbReference type="PRINTS" id="PR00039">
    <property type="entry name" value="HTHLYSR"/>
</dbReference>
<dbReference type="InterPro" id="IPR036388">
    <property type="entry name" value="WH-like_DNA-bd_sf"/>
</dbReference>
<dbReference type="Gene3D" id="3.40.190.10">
    <property type="entry name" value="Periplasmic binding protein-like II"/>
    <property type="match status" value="2"/>
</dbReference>
<name>A0ABU5IIG0_9BURK</name>
<dbReference type="PROSITE" id="PS50931">
    <property type="entry name" value="HTH_LYSR"/>
    <property type="match status" value="1"/>
</dbReference>
<dbReference type="InterPro" id="IPR000847">
    <property type="entry name" value="LysR_HTH_N"/>
</dbReference>
<accession>A0ABU5IIG0</accession>
<evidence type="ECO:0000313" key="6">
    <source>
        <dbReference type="EMBL" id="MDZ5458400.1"/>
    </source>
</evidence>
<dbReference type="SUPFAM" id="SSF46785">
    <property type="entry name" value="Winged helix' DNA-binding domain"/>
    <property type="match status" value="1"/>
</dbReference>
<keyword evidence="7" id="KW-1185">Reference proteome</keyword>
<dbReference type="Gene3D" id="1.10.10.10">
    <property type="entry name" value="Winged helix-like DNA-binding domain superfamily/Winged helix DNA-binding domain"/>
    <property type="match status" value="1"/>
</dbReference>
<organism evidence="6 7">
    <name type="scientific">Azohydromonas lata</name>
    <dbReference type="NCBI Taxonomy" id="45677"/>
    <lineage>
        <taxon>Bacteria</taxon>
        <taxon>Pseudomonadati</taxon>
        <taxon>Pseudomonadota</taxon>
        <taxon>Betaproteobacteria</taxon>
        <taxon>Burkholderiales</taxon>
        <taxon>Sphaerotilaceae</taxon>
        <taxon>Azohydromonas</taxon>
    </lineage>
</organism>
<sequence>MAFSSLPSSSRLPPLPLLRTFEAAARHLSFTKAAQELHVTPAAVSQQIKALEESLGVALFQRLTRALRLTDAGAALLPGVTEAFNCLTAAVERVRAPAAATLDLAAPPSFASHWLVPRLDDFCRRHPAIELRLSSGLDAVEHGGEATALQRLRALAGDGVNHVAILFGTGSHPGWHVDTLFTPHYLPVCAPALAQGLREPADVLAATLIHDETLAGAGTLGFGWPQWLQAAGVRGTAPARQTRRFANGVLAMEAARAGQGVALAAREMVASHLAAGTLVAPFALSVEAPFCYCLVAPETIAARADVKALREWLTGQAGQQP</sequence>
<dbReference type="Pfam" id="PF00126">
    <property type="entry name" value="HTH_1"/>
    <property type="match status" value="1"/>
</dbReference>
<dbReference type="SUPFAM" id="SSF53850">
    <property type="entry name" value="Periplasmic binding protein-like II"/>
    <property type="match status" value="1"/>
</dbReference>
<dbReference type="Pfam" id="PF03466">
    <property type="entry name" value="LysR_substrate"/>
    <property type="match status" value="1"/>
</dbReference>
<evidence type="ECO:0000256" key="1">
    <source>
        <dbReference type="ARBA" id="ARBA00009437"/>
    </source>
</evidence>
<dbReference type="PANTHER" id="PTHR30537:SF26">
    <property type="entry name" value="GLYCINE CLEAVAGE SYSTEM TRANSCRIPTIONAL ACTIVATOR"/>
    <property type="match status" value="1"/>
</dbReference>
<comment type="caution">
    <text evidence="6">The sequence shown here is derived from an EMBL/GenBank/DDBJ whole genome shotgun (WGS) entry which is preliminary data.</text>
</comment>
<dbReference type="PANTHER" id="PTHR30537">
    <property type="entry name" value="HTH-TYPE TRANSCRIPTIONAL REGULATOR"/>
    <property type="match status" value="1"/>
</dbReference>
<proteinExistence type="inferred from homology"/>
<evidence type="ECO:0000256" key="3">
    <source>
        <dbReference type="ARBA" id="ARBA00023125"/>
    </source>
</evidence>
<keyword evidence="2" id="KW-0805">Transcription regulation</keyword>
<dbReference type="RefSeq" id="WP_322466483.1">
    <property type="nucleotide sequence ID" value="NZ_JAXOJX010000029.1"/>
</dbReference>
<dbReference type="Proteomes" id="UP001293718">
    <property type="component" value="Unassembled WGS sequence"/>
</dbReference>
<dbReference type="CDD" id="cd08432">
    <property type="entry name" value="PBP2_GcdR_TrpI_HvrB_AmpR_like"/>
    <property type="match status" value="1"/>
</dbReference>
<evidence type="ECO:0000259" key="5">
    <source>
        <dbReference type="PROSITE" id="PS50931"/>
    </source>
</evidence>
<protein>
    <submittedName>
        <fullName evidence="6">LysR substrate-binding domain-containing protein</fullName>
    </submittedName>
</protein>
<evidence type="ECO:0000256" key="2">
    <source>
        <dbReference type="ARBA" id="ARBA00023015"/>
    </source>
</evidence>
<dbReference type="InterPro" id="IPR036390">
    <property type="entry name" value="WH_DNA-bd_sf"/>
</dbReference>
<keyword evidence="4" id="KW-0804">Transcription</keyword>
<gene>
    <name evidence="6" type="ORF">SM757_17630</name>
</gene>
<reference evidence="6 7" key="1">
    <citation type="submission" date="2023-11" db="EMBL/GenBank/DDBJ databases">
        <title>Draft genome of Azohydromonas lata strain H1 (DSM1123), a polyhydroxyalkanoate producer.</title>
        <authorList>
            <person name="Traversa D."/>
            <person name="D'Addabbo P."/>
            <person name="Pazzani C."/>
            <person name="Manzari C."/>
            <person name="Chiara M."/>
            <person name="Scrascia M."/>
        </authorList>
    </citation>
    <scope>NUCLEOTIDE SEQUENCE [LARGE SCALE GENOMIC DNA]</scope>
    <source>
        <strain evidence="6 7">H1</strain>
    </source>
</reference>
<dbReference type="InterPro" id="IPR005119">
    <property type="entry name" value="LysR_subst-bd"/>
</dbReference>
<dbReference type="InterPro" id="IPR058163">
    <property type="entry name" value="LysR-type_TF_proteobact-type"/>
</dbReference>
<evidence type="ECO:0000256" key="4">
    <source>
        <dbReference type="ARBA" id="ARBA00023163"/>
    </source>
</evidence>
<keyword evidence="3" id="KW-0238">DNA-binding</keyword>